<dbReference type="GO" id="GO:0005829">
    <property type="term" value="C:cytosol"/>
    <property type="evidence" value="ECO:0007669"/>
    <property type="project" value="TreeGrafter"/>
</dbReference>
<dbReference type="EMBL" id="CP065383">
    <property type="protein sequence ID" value="QPM67668.1"/>
    <property type="molecule type" value="Genomic_DNA"/>
</dbReference>
<accession>A0A7T1AKL9</accession>
<dbReference type="Pfam" id="PF00543">
    <property type="entry name" value="P-II"/>
    <property type="match status" value="1"/>
</dbReference>
<dbReference type="GO" id="GO:0005524">
    <property type="term" value="F:ATP binding"/>
    <property type="evidence" value="ECO:0007669"/>
    <property type="project" value="TreeGrafter"/>
</dbReference>
<sequence length="129" mass="14684">MLTQNSLFVKIIKEMDNMKKIVAIIRPEKLKAIIKALEDVGYSGLMITEIEGHGKQRGIVQQWRGEKYKVEFLPKRKIEIICKEDDTEKIVQTLIQSARTGEIGDGKIFISEVIDAIRIRTGERGDSVL</sequence>
<dbReference type="PRINTS" id="PR00340">
    <property type="entry name" value="PIIGLNB"/>
</dbReference>
<dbReference type="Proteomes" id="UP000594463">
    <property type="component" value="Chromosome"/>
</dbReference>
<dbReference type="PANTHER" id="PTHR30115">
    <property type="entry name" value="NITROGEN REGULATORY PROTEIN P-II"/>
    <property type="match status" value="1"/>
</dbReference>
<dbReference type="Gene3D" id="3.30.70.120">
    <property type="match status" value="1"/>
</dbReference>
<keyword evidence="1" id="KW-0597">Phosphoprotein</keyword>
<comment type="similarity">
    <text evidence="2">Belongs to the P(II) protein family.</text>
</comment>
<dbReference type="SMART" id="SM00938">
    <property type="entry name" value="P-II"/>
    <property type="match status" value="1"/>
</dbReference>
<dbReference type="PANTHER" id="PTHR30115:SF11">
    <property type="entry name" value="NITROGEN REGULATORY PROTEIN P-II HOMOLOG"/>
    <property type="match status" value="1"/>
</dbReference>
<gene>
    <name evidence="3" type="primary">glnB</name>
    <name evidence="3" type="ORF">RT761_00880</name>
</gene>
<dbReference type="GO" id="GO:0030234">
    <property type="term" value="F:enzyme regulator activity"/>
    <property type="evidence" value="ECO:0007669"/>
    <property type="project" value="InterPro"/>
</dbReference>
<dbReference type="PROSITE" id="PS51343">
    <property type="entry name" value="PII_GLNB_DOM"/>
    <property type="match status" value="1"/>
</dbReference>
<dbReference type="KEGG" id="alam:RT761_00880"/>
<dbReference type="InterPro" id="IPR002187">
    <property type="entry name" value="N-reg_PII"/>
</dbReference>
<evidence type="ECO:0000256" key="1">
    <source>
        <dbReference type="PIRSR" id="PIRSR602187-50"/>
    </source>
</evidence>
<dbReference type="AlphaFoldDB" id="A0A7T1AKL9"/>
<dbReference type="InterPro" id="IPR011322">
    <property type="entry name" value="N-reg_PII-like_a/b"/>
</dbReference>
<proteinExistence type="inferred from homology"/>
<evidence type="ECO:0000256" key="2">
    <source>
        <dbReference type="RuleBase" id="RU003936"/>
    </source>
</evidence>
<organism evidence="3 4">
    <name type="scientific">Atribacter laminatus</name>
    <dbReference type="NCBI Taxonomy" id="2847778"/>
    <lineage>
        <taxon>Bacteria</taxon>
        <taxon>Pseudomonadati</taxon>
        <taxon>Atribacterota</taxon>
        <taxon>Atribacteria</taxon>
        <taxon>Atribacterales</taxon>
        <taxon>Atribacteraceae</taxon>
        <taxon>Atribacter</taxon>
    </lineage>
</organism>
<keyword evidence="4" id="KW-1185">Reference proteome</keyword>
<dbReference type="GO" id="GO:0006808">
    <property type="term" value="P:regulation of nitrogen utilization"/>
    <property type="evidence" value="ECO:0007669"/>
    <property type="project" value="InterPro"/>
</dbReference>
<dbReference type="InterPro" id="IPR015867">
    <property type="entry name" value="N-reg_PII/ATP_PRibTrfase_C"/>
</dbReference>
<dbReference type="SUPFAM" id="SSF54913">
    <property type="entry name" value="GlnB-like"/>
    <property type="match status" value="1"/>
</dbReference>
<reference evidence="3 4" key="1">
    <citation type="journal article" date="2021" name="Nat. Commun.">
        <title>Isolation of a member of the candidate phylum Atribacteria reveals a unique cell membrane structure.</title>
        <authorList>
            <person name="Taiki K."/>
            <person name="Nobu M.K."/>
            <person name="Kusada H."/>
            <person name="Meng X.-Y."/>
            <person name="Hosoki N."/>
            <person name="Uematsu K."/>
            <person name="Yoshioka H."/>
            <person name="Kamagata Y."/>
            <person name="Tamaki H."/>
        </authorList>
    </citation>
    <scope>NUCLEOTIDE SEQUENCE [LARGE SCALE GENOMIC DNA]</scope>
    <source>
        <strain evidence="3 4">RT761</strain>
    </source>
</reference>
<evidence type="ECO:0000313" key="4">
    <source>
        <dbReference type="Proteomes" id="UP000594463"/>
    </source>
</evidence>
<name>A0A7T1AKL9_ATRLM</name>
<dbReference type="PROSITE" id="PS00638">
    <property type="entry name" value="PII_GLNB_CTER"/>
    <property type="match status" value="1"/>
</dbReference>
<dbReference type="InterPro" id="IPR017918">
    <property type="entry name" value="N-reg_PII_CS"/>
</dbReference>
<evidence type="ECO:0000313" key="3">
    <source>
        <dbReference type="EMBL" id="QPM67668.1"/>
    </source>
</evidence>
<feature type="modified residue" description="O-UMP-tyrosine" evidence="1">
    <location>
        <position position="68"/>
    </location>
</feature>
<protein>
    <submittedName>
        <fullName evidence="3">Nitrogen regulatory protein P-II</fullName>
    </submittedName>
</protein>